<proteinExistence type="predicted"/>
<dbReference type="PROSITE" id="PS50240">
    <property type="entry name" value="TRYPSIN_DOM"/>
    <property type="match status" value="1"/>
</dbReference>
<dbReference type="InterPro" id="IPR018114">
    <property type="entry name" value="TRYPSIN_HIS"/>
</dbReference>
<evidence type="ECO:0000313" key="12">
    <source>
        <dbReference type="Proteomes" id="UP000677054"/>
    </source>
</evidence>
<dbReference type="PANTHER" id="PTHR24252">
    <property type="entry name" value="ACROSIN-RELATED"/>
    <property type="match status" value="1"/>
</dbReference>
<dbReference type="InterPro" id="IPR009003">
    <property type="entry name" value="Peptidase_S1_PA"/>
</dbReference>
<evidence type="ECO:0000256" key="1">
    <source>
        <dbReference type="ARBA" id="ARBA00004613"/>
    </source>
</evidence>
<evidence type="ECO:0000256" key="6">
    <source>
        <dbReference type="ARBA" id="ARBA00022825"/>
    </source>
</evidence>
<keyword evidence="7" id="KW-0865">Zymogen</keyword>
<keyword evidence="6 9" id="KW-0720">Serine protease</keyword>
<accession>A0A7R8X1V5</accession>
<dbReference type="EMBL" id="LR899739">
    <property type="protein sequence ID" value="CAD7242139.1"/>
    <property type="molecule type" value="Genomic_DNA"/>
</dbReference>
<dbReference type="InterPro" id="IPR001314">
    <property type="entry name" value="Peptidase_S1A"/>
</dbReference>
<reference evidence="11" key="1">
    <citation type="submission" date="2020-11" db="EMBL/GenBank/DDBJ databases">
        <authorList>
            <person name="Tran Van P."/>
        </authorList>
    </citation>
    <scope>NUCLEOTIDE SEQUENCE</scope>
</reference>
<protein>
    <recommendedName>
        <fullName evidence="10">Peptidase S1 domain-containing protein</fullName>
    </recommendedName>
</protein>
<keyword evidence="12" id="KW-1185">Reference proteome</keyword>
<dbReference type="InterPro" id="IPR043504">
    <property type="entry name" value="Peptidase_S1_PA_chymotrypsin"/>
</dbReference>
<evidence type="ECO:0000256" key="2">
    <source>
        <dbReference type="ARBA" id="ARBA00022525"/>
    </source>
</evidence>
<dbReference type="SUPFAM" id="SSF50494">
    <property type="entry name" value="Trypsin-like serine proteases"/>
    <property type="match status" value="1"/>
</dbReference>
<dbReference type="Pfam" id="PF00089">
    <property type="entry name" value="Trypsin"/>
    <property type="match status" value="1"/>
</dbReference>
<evidence type="ECO:0000256" key="3">
    <source>
        <dbReference type="ARBA" id="ARBA00022670"/>
    </source>
</evidence>
<evidence type="ECO:0000256" key="4">
    <source>
        <dbReference type="ARBA" id="ARBA00022729"/>
    </source>
</evidence>
<evidence type="ECO:0000256" key="8">
    <source>
        <dbReference type="ARBA" id="ARBA00023157"/>
    </source>
</evidence>
<dbReference type="FunFam" id="2.40.10.10:FF:000146">
    <property type="entry name" value="Serine protease 53"/>
    <property type="match status" value="1"/>
</dbReference>
<gene>
    <name evidence="11" type="ORF">DSTB1V02_LOCUS2110</name>
</gene>
<dbReference type="PROSITE" id="PS00134">
    <property type="entry name" value="TRYPSIN_HIS"/>
    <property type="match status" value="1"/>
</dbReference>
<keyword evidence="3 9" id="KW-0645">Protease</keyword>
<keyword evidence="2" id="KW-0964">Secreted</keyword>
<sequence length="303" mass="32713">MWATSVDPRDKFSVAPGLLARIARVESNMVPTLVQLAGSSCGSVSTRRSWWFQNLWRDATGLIVGGQPATKGEFPFIVAIKEGQDFKCGGVIISNRYVLTAAHCYSSTSKLEDFAVTVGEYDMSTTSEGTDQKTFGLQSVKNHESWVATKPENGYDISLFKLNGDITFGKYIQPICIPSSDSESTLRASTKTVYGWGYRSNSDSTPATILQKLNVNLTSESICKSSGKINGPNGSMLCSVGDGVGGICSGDSGGPLATKDDKGFFYSFGIVSYNTQIDCGIEGYPDVYTRVSYFLNWIQANAV</sequence>
<evidence type="ECO:0000259" key="10">
    <source>
        <dbReference type="PROSITE" id="PS50240"/>
    </source>
</evidence>
<dbReference type="EMBL" id="CAJPEV010000222">
    <property type="protein sequence ID" value="CAG0882583.1"/>
    <property type="molecule type" value="Genomic_DNA"/>
</dbReference>
<dbReference type="InterPro" id="IPR001254">
    <property type="entry name" value="Trypsin_dom"/>
</dbReference>
<dbReference type="InterPro" id="IPR033116">
    <property type="entry name" value="TRYPSIN_SER"/>
</dbReference>
<evidence type="ECO:0000256" key="5">
    <source>
        <dbReference type="ARBA" id="ARBA00022801"/>
    </source>
</evidence>
<dbReference type="GO" id="GO:0006508">
    <property type="term" value="P:proteolysis"/>
    <property type="evidence" value="ECO:0007669"/>
    <property type="project" value="UniProtKB-KW"/>
</dbReference>
<dbReference type="CDD" id="cd00190">
    <property type="entry name" value="Tryp_SPc"/>
    <property type="match status" value="1"/>
</dbReference>
<name>A0A7R8X1V5_9CRUS</name>
<dbReference type="Proteomes" id="UP000677054">
    <property type="component" value="Unassembled WGS sequence"/>
</dbReference>
<keyword evidence="4" id="KW-0732">Signal</keyword>
<evidence type="ECO:0000256" key="7">
    <source>
        <dbReference type="ARBA" id="ARBA00023145"/>
    </source>
</evidence>
<dbReference type="GO" id="GO:0004252">
    <property type="term" value="F:serine-type endopeptidase activity"/>
    <property type="evidence" value="ECO:0007669"/>
    <property type="project" value="InterPro"/>
</dbReference>
<dbReference type="PROSITE" id="PS00135">
    <property type="entry name" value="TRYPSIN_SER"/>
    <property type="match status" value="1"/>
</dbReference>
<evidence type="ECO:0000313" key="11">
    <source>
        <dbReference type="EMBL" id="CAD7242139.1"/>
    </source>
</evidence>
<dbReference type="AlphaFoldDB" id="A0A7R8X1V5"/>
<dbReference type="SMART" id="SM00020">
    <property type="entry name" value="Tryp_SPc"/>
    <property type="match status" value="1"/>
</dbReference>
<dbReference type="Gene3D" id="2.40.10.10">
    <property type="entry name" value="Trypsin-like serine proteases"/>
    <property type="match status" value="1"/>
</dbReference>
<dbReference type="GO" id="GO:0005576">
    <property type="term" value="C:extracellular region"/>
    <property type="evidence" value="ECO:0007669"/>
    <property type="project" value="UniProtKB-SubCell"/>
</dbReference>
<evidence type="ECO:0000256" key="9">
    <source>
        <dbReference type="RuleBase" id="RU363034"/>
    </source>
</evidence>
<organism evidence="11">
    <name type="scientific">Darwinula stevensoni</name>
    <dbReference type="NCBI Taxonomy" id="69355"/>
    <lineage>
        <taxon>Eukaryota</taxon>
        <taxon>Metazoa</taxon>
        <taxon>Ecdysozoa</taxon>
        <taxon>Arthropoda</taxon>
        <taxon>Crustacea</taxon>
        <taxon>Oligostraca</taxon>
        <taxon>Ostracoda</taxon>
        <taxon>Podocopa</taxon>
        <taxon>Podocopida</taxon>
        <taxon>Darwinulocopina</taxon>
        <taxon>Darwinuloidea</taxon>
        <taxon>Darwinulidae</taxon>
        <taxon>Darwinula</taxon>
    </lineage>
</organism>
<dbReference type="PRINTS" id="PR00722">
    <property type="entry name" value="CHYMOTRYPSIN"/>
</dbReference>
<keyword evidence="8" id="KW-1015">Disulfide bond</keyword>
<dbReference type="PANTHER" id="PTHR24252:SF7">
    <property type="entry name" value="HYALIN"/>
    <property type="match status" value="1"/>
</dbReference>
<keyword evidence="5 9" id="KW-0378">Hydrolase</keyword>
<feature type="domain" description="Peptidase S1" evidence="10">
    <location>
        <begin position="63"/>
        <end position="303"/>
    </location>
</feature>
<comment type="subcellular location">
    <subcellularLocation>
        <location evidence="1">Secreted</location>
    </subcellularLocation>
</comment>
<dbReference type="OrthoDB" id="547031at2759"/>